<dbReference type="PROSITE" id="PS00211">
    <property type="entry name" value="ABC_TRANSPORTER_1"/>
    <property type="match status" value="2"/>
</dbReference>
<dbReference type="HOGENOM" id="CLU_000604_17_2_1"/>
<dbReference type="Pfam" id="PF00664">
    <property type="entry name" value="ABC_membrane"/>
    <property type="match status" value="2"/>
</dbReference>
<feature type="domain" description="ABC transmembrane type-1" evidence="11">
    <location>
        <begin position="41"/>
        <end position="330"/>
    </location>
</feature>
<evidence type="ECO:0000259" key="10">
    <source>
        <dbReference type="PROSITE" id="PS50893"/>
    </source>
</evidence>
<dbReference type="InterPro" id="IPR003439">
    <property type="entry name" value="ABC_transporter-like_ATP-bd"/>
</dbReference>
<comment type="similarity">
    <text evidence="3">Belongs to the ABC transporter superfamily. ABCB family. Multidrug resistance exporter (TC 3.A.1.201) subfamily.</text>
</comment>
<dbReference type="CDD" id="cd18578">
    <property type="entry name" value="ABC_6TM_Pgp_ABCB1_D2_like"/>
    <property type="match status" value="1"/>
</dbReference>
<dbReference type="CDD" id="cd03249">
    <property type="entry name" value="ABC_MTABC3_MDL1_MDL2"/>
    <property type="match status" value="1"/>
</dbReference>
<evidence type="ECO:0000256" key="8">
    <source>
        <dbReference type="ARBA" id="ARBA00023136"/>
    </source>
</evidence>
<dbReference type="InterPro" id="IPR027417">
    <property type="entry name" value="P-loop_NTPase"/>
</dbReference>
<evidence type="ECO:0008006" key="14">
    <source>
        <dbReference type="Google" id="ProtNLM"/>
    </source>
</evidence>
<feature type="transmembrane region" description="Helical" evidence="9">
    <location>
        <begin position="811"/>
        <end position="831"/>
    </location>
</feature>
<evidence type="ECO:0000256" key="7">
    <source>
        <dbReference type="ARBA" id="ARBA00022989"/>
    </source>
</evidence>
<dbReference type="KEGG" id="pfy:PFICI_04562"/>
<dbReference type="Pfam" id="PF00005">
    <property type="entry name" value="ABC_tran"/>
    <property type="match status" value="2"/>
</dbReference>
<feature type="domain" description="ABC transporter" evidence="10">
    <location>
        <begin position="356"/>
        <end position="620"/>
    </location>
</feature>
<feature type="transmembrane region" description="Helical" evidence="9">
    <location>
        <begin position="687"/>
        <end position="712"/>
    </location>
</feature>
<dbReference type="InterPro" id="IPR011527">
    <property type="entry name" value="ABC1_TM_dom"/>
</dbReference>
<dbReference type="InParanoid" id="W3XBZ2"/>
<dbReference type="PROSITE" id="PS50893">
    <property type="entry name" value="ABC_TRANSPORTER_2"/>
    <property type="match status" value="2"/>
</dbReference>
<dbReference type="EMBL" id="KI912111">
    <property type="protein sequence ID" value="ETS82686.1"/>
    <property type="molecule type" value="Genomic_DNA"/>
</dbReference>
<feature type="transmembrane region" description="Helical" evidence="9">
    <location>
        <begin position="264"/>
        <end position="287"/>
    </location>
</feature>
<comment type="subcellular location">
    <subcellularLocation>
        <location evidence="2">Endomembrane system</location>
    </subcellularLocation>
    <subcellularLocation>
        <location evidence="1">Membrane</location>
        <topology evidence="1">Multi-pass membrane protein</topology>
    </subcellularLocation>
</comment>
<keyword evidence="7 9" id="KW-1133">Transmembrane helix</keyword>
<dbReference type="PROSITE" id="PS50929">
    <property type="entry name" value="ABC_TM1F"/>
    <property type="match status" value="2"/>
</dbReference>
<accession>W3XBZ2</accession>
<evidence type="ECO:0000256" key="4">
    <source>
        <dbReference type="ARBA" id="ARBA00022692"/>
    </source>
</evidence>
<dbReference type="InterPro" id="IPR017871">
    <property type="entry name" value="ABC_transporter-like_CS"/>
</dbReference>
<dbReference type="GO" id="GO:0005743">
    <property type="term" value="C:mitochondrial inner membrane"/>
    <property type="evidence" value="ECO:0007669"/>
    <property type="project" value="TreeGrafter"/>
</dbReference>
<dbReference type="CDD" id="cd18577">
    <property type="entry name" value="ABC_6TM_Pgp_ABCB1_D1_like"/>
    <property type="match status" value="1"/>
</dbReference>
<evidence type="ECO:0000313" key="13">
    <source>
        <dbReference type="Proteomes" id="UP000030651"/>
    </source>
</evidence>
<dbReference type="InterPro" id="IPR036640">
    <property type="entry name" value="ABC1_TM_sf"/>
</dbReference>
<keyword evidence="8 9" id="KW-0472">Membrane</keyword>
<organism evidence="12 13">
    <name type="scientific">Pestalotiopsis fici (strain W106-1 / CGMCC3.15140)</name>
    <dbReference type="NCBI Taxonomy" id="1229662"/>
    <lineage>
        <taxon>Eukaryota</taxon>
        <taxon>Fungi</taxon>
        <taxon>Dikarya</taxon>
        <taxon>Ascomycota</taxon>
        <taxon>Pezizomycotina</taxon>
        <taxon>Sordariomycetes</taxon>
        <taxon>Xylariomycetidae</taxon>
        <taxon>Amphisphaeriales</taxon>
        <taxon>Sporocadaceae</taxon>
        <taxon>Pestalotiopsis</taxon>
    </lineage>
</organism>
<dbReference type="Gene3D" id="1.20.1560.10">
    <property type="entry name" value="ABC transporter type 1, transmembrane domain"/>
    <property type="match status" value="1"/>
</dbReference>
<keyword evidence="13" id="KW-1185">Reference proteome</keyword>
<proteinExistence type="inferred from homology"/>
<dbReference type="Gene3D" id="3.40.50.300">
    <property type="entry name" value="P-loop containing nucleotide triphosphate hydrolases"/>
    <property type="match status" value="2"/>
</dbReference>
<dbReference type="PANTHER" id="PTHR43394">
    <property type="entry name" value="ATP-DEPENDENT PERMEASE MDL1, MITOCHONDRIAL"/>
    <property type="match status" value="1"/>
</dbReference>
<feature type="transmembrane region" description="Helical" evidence="9">
    <location>
        <begin position="732"/>
        <end position="754"/>
    </location>
</feature>
<evidence type="ECO:0000313" key="12">
    <source>
        <dbReference type="EMBL" id="ETS82686.1"/>
    </source>
</evidence>
<dbReference type="FunFam" id="3.40.50.300:FF:000913">
    <property type="entry name" value="ABC multidrug transporter SitT"/>
    <property type="match status" value="1"/>
</dbReference>
<dbReference type="GO" id="GO:0012505">
    <property type="term" value="C:endomembrane system"/>
    <property type="evidence" value="ECO:0007669"/>
    <property type="project" value="UniProtKB-SubCell"/>
</dbReference>
<dbReference type="InterPro" id="IPR039421">
    <property type="entry name" value="Type_1_exporter"/>
</dbReference>
<dbReference type="GO" id="GO:0016887">
    <property type="term" value="F:ATP hydrolysis activity"/>
    <property type="evidence" value="ECO:0007669"/>
    <property type="project" value="InterPro"/>
</dbReference>
<feature type="transmembrane region" description="Helical" evidence="9">
    <location>
        <begin position="37"/>
        <end position="61"/>
    </location>
</feature>
<evidence type="ECO:0000256" key="6">
    <source>
        <dbReference type="ARBA" id="ARBA00022840"/>
    </source>
</evidence>
<keyword evidence="6" id="KW-0067">ATP-binding</keyword>
<dbReference type="FunFam" id="3.40.50.300:FF:001530">
    <property type="entry name" value="ABC multidrug transporter (Eurofung)"/>
    <property type="match status" value="1"/>
</dbReference>
<dbReference type="Proteomes" id="UP000030651">
    <property type="component" value="Unassembled WGS sequence"/>
</dbReference>
<feature type="domain" description="ABC transporter" evidence="10">
    <location>
        <begin position="1016"/>
        <end position="1256"/>
    </location>
</feature>
<dbReference type="GO" id="GO:0090374">
    <property type="term" value="P:oligopeptide export from mitochondrion"/>
    <property type="evidence" value="ECO:0007669"/>
    <property type="project" value="TreeGrafter"/>
</dbReference>
<dbReference type="SUPFAM" id="SSF90123">
    <property type="entry name" value="ABC transporter transmembrane region"/>
    <property type="match status" value="2"/>
</dbReference>
<evidence type="ECO:0000256" key="5">
    <source>
        <dbReference type="ARBA" id="ARBA00022741"/>
    </source>
</evidence>
<dbReference type="PANTHER" id="PTHR43394:SF27">
    <property type="entry name" value="ATP-DEPENDENT TRANSLOCASE ABCB1-LIKE"/>
    <property type="match status" value="1"/>
</dbReference>
<dbReference type="SMART" id="SM00382">
    <property type="entry name" value="AAA"/>
    <property type="match status" value="2"/>
</dbReference>
<dbReference type="GeneID" id="19269575"/>
<dbReference type="AlphaFoldDB" id="W3XBZ2"/>
<evidence type="ECO:0000256" key="9">
    <source>
        <dbReference type="SAM" id="Phobius"/>
    </source>
</evidence>
<feature type="transmembrane region" description="Helical" evidence="9">
    <location>
        <begin position="81"/>
        <end position="100"/>
    </location>
</feature>
<keyword evidence="4 9" id="KW-0812">Transmembrane</keyword>
<dbReference type="OMA" id="CEGWIGL"/>
<feature type="transmembrane region" description="Helical" evidence="9">
    <location>
        <begin position="293"/>
        <end position="315"/>
    </location>
</feature>
<dbReference type="OrthoDB" id="6500128at2759"/>
<dbReference type="FunCoup" id="W3XBZ2">
    <property type="interactions" value="755"/>
</dbReference>
<dbReference type="GO" id="GO:0005524">
    <property type="term" value="F:ATP binding"/>
    <property type="evidence" value="ECO:0007669"/>
    <property type="project" value="UniProtKB-KW"/>
</dbReference>
<keyword evidence="5" id="KW-0547">Nucleotide-binding</keyword>
<name>W3XBZ2_PESFW</name>
<dbReference type="InterPro" id="IPR003593">
    <property type="entry name" value="AAA+_ATPase"/>
</dbReference>
<reference evidence="13" key="1">
    <citation type="journal article" date="2015" name="BMC Genomics">
        <title>Genomic and transcriptomic analysis of the endophytic fungus Pestalotiopsis fici reveals its lifestyle and high potential for synthesis of natural products.</title>
        <authorList>
            <person name="Wang X."/>
            <person name="Zhang X."/>
            <person name="Liu L."/>
            <person name="Xiang M."/>
            <person name="Wang W."/>
            <person name="Sun X."/>
            <person name="Che Y."/>
            <person name="Guo L."/>
            <person name="Liu G."/>
            <person name="Guo L."/>
            <person name="Wang C."/>
            <person name="Yin W.B."/>
            <person name="Stadler M."/>
            <person name="Zhang X."/>
            <person name="Liu X."/>
        </authorList>
    </citation>
    <scope>NUCLEOTIDE SEQUENCE [LARGE SCALE GENOMIC DNA]</scope>
    <source>
        <strain evidence="13">W106-1 / CGMCC3.15140</strain>
    </source>
</reference>
<feature type="transmembrane region" description="Helical" evidence="9">
    <location>
        <begin position="162"/>
        <end position="180"/>
    </location>
</feature>
<evidence type="ECO:0000259" key="11">
    <source>
        <dbReference type="PROSITE" id="PS50929"/>
    </source>
</evidence>
<dbReference type="eggNOG" id="KOG0055">
    <property type="taxonomic scope" value="Eukaryota"/>
</dbReference>
<evidence type="ECO:0000256" key="3">
    <source>
        <dbReference type="ARBA" id="ARBA00007577"/>
    </source>
</evidence>
<protein>
    <recommendedName>
        <fullName evidence="14">ABC transporter</fullName>
    </recommendedName>
</protein>
<gene>
    <name evidence="12" type="ORF">PFICI_04562</name>
</gene>
<sequence length="1261" mass="138786">MAEDQEETKQTDQETPKRVPTASDYFRIFSYATRWDWCIYAVAVLASLGAGITMPLMNIIFGQLVGQFTDFSLSSSQSFSSILNQQALYIMAIFFVRWALSSINKFCFRMIGIRLSSAIRRDYLEALFAQPIHTIDCMPQGAPATAISTTSNTLQLGVSERLGSFLQSLVTIVSSLVIAFVWSWDLTLVTCSLLLYIIVVLSFTMPRVVKGQTVMAQTDAEATSIASEALANVRLVMAFGAQKRILSSYNEWVEKSRKKGYRTAPIIGIQIGSIYFGMFGAFGLAFWYGTQRYSVGAISNAGVVIVVLMSVLLVLMSLERVSTPLISVSQAMVAACDFFTVIDAPLPKVGSLQPDISLEDIVFDNVTFEYPNRPDAKVLDGLTLRIRNGKNTALVGPSGSGKSTIVGLIEHWYPLENMKVADTDATEHSACGSITVGNHKLSELDPKWWRSQIGLVQQEPFLFNDTIYGNVANGLIGSPWANESEQRKRELVVQACQEAYAAEFIDRLPDGYDTMVGDGGAKLSGGQKQRIAIARCIIKRPKIIILDEATSAIDTRSEGIVQAALDKITQNRTSVTIAHRLSTIKKADHIIVLQKGRAVEEGTHQSLMTDSTSVYRSLVDAQSLQVSQSASQIADTPSVAVSEDLEKAISIHDHVSNHSTKGDMTAEKPPRSLSHNFARILREQKSIWPFFSTVVMASVVSAAGTPMQAWLFAKVITVFTLQGDDLRRESSFWGFMWFALAGGVGLSWLVVAWLSAHVQYSISAAYKVTYMTDILQQKIKFFDQDSNSHGSLSSRIAGDAKHLEELFGMNLALVLNGIFTIIGCVIIALSFSWKLGLISFFVTMPTMVSSGLWKFRHEIQFDSMNSAVFTESSQFATEAINAMRTVSALAMESSINARYRKLLNDHVQKARIKAQWTCAFFGFADSVGLGCQALIFWYGGNLLIKGEFSLEAFFVCYMAIIQGAEAAGQVLSVTPNAAQATAAANRIFDVQSSAVIDRDEAQGDREFPNSEKGVRIDLQDIHFQYPTRDVPIFRGLDLSIDQGQYAAFVGPSGCGKTTIISLLERFYDIPADQGTISCNGADINRFALQDYRQNLSLVSQEPALFRGSVRDNILFGLPAHSDVPDERLHKVCRDAFIHDFITSLPQSYDTDVGQKGVSLSGGQKQRIAIARALIRDPKILLLDEATSALDSESEKVVQAAFEKIRHGRTVIAVAHRLSTVQNADVIFVFDQGSVLEKGTHAELLQKRGVYWDMCQSQATDQ</sequence>
<feature type="transmembrane region" description="Helical" evidence="9">
    <location>
        <begin position="186"/>
        <end position="205"/>
    </location>
</feature>
<dbReference type="RefSeq" id="XP_007831334.1">
    <property type="nucleotide sequence ID" value="XM_007833143.1"/>
</dbReference>
<dbReference type="SUPFAM" id="SSF52540">
    <property type="entry name" value="P-loop containing nucleoside triphosphate hydrolases"/>
    <property type="match status" value="2"/>
</dbReference>
<feature type="domain" description="ABC transmembrane type-1" evidence="11">
    <location>
        <begin position="694"/>
        <end position="979"/>
    </location>
</feature>
<dbReference type="GO" id="GO:0015421">
    <property type="term" value="F:ABC-type oligopeptide transporter activity"/>
    <property type="evidence" value="ECO:0007669"/>
    <property type="project" value="TreeGrafter"/>
</dbReference>
<evidence type="ECO:0000256" key="1">
    <source>
        <dbReference type="ARBA" id="ARBA00004141"/>
    </source>
</evidence>
<evidence type="ECO:0000256" key="2">
    <source>
        <dbReference type="ARBA" id="ARBA00004308"/>
    </source>
</evidence>